<comment type="caution">
    <text evidence="2">The sequence shown here is derived from an EMBL/GenBank/DDBJ whole genome shotgun (WGS) entry which is preliminary data.</text>
</comment>
<evidence type="ECO:0000313" key="3">
    <source>
        <dbReference type="Proteomes" id="UP000245959"/>
    </source>
</evidence>
<dbReference type="PANTHER" id="PTHR30336">
    <property type="entry name" value="INNER MEMBRANE PROTEIN, PROBABLE PERMEASE"/>
    <property type="match status" value="1"/>
</dbReference>
<organism evidence="2 3">
    <name type="scientific">Victivallis vadensis</name>
    <dbReference type="NCBI Taxonomy" id="172901"/>
    <lineage>
        <taxon>Bacteria</taxon>
        <taxon>Pseudomonadati</taxon>
        <taxon>Lentisphaerota</taxon>
        <taxon>Lentisphaeria</taxon>
        <taxon>Victivallales</taxon>
        <taxon>Victivallaceae</taxon>
        <taxon>Victivallis</taxon>
    </lineage>
</organism>
<dbReference type="InterPro" id="IPR003848">
    <property type="entry name" value="DUF218"/>
</dbReference>
<reference evidence="2 3" key="1">
    <citation type="submission" date="2018-04" db="EMBL/GenBank/DDBJ databases">
        <title>Genomic Encyclopedia of Type Strains, Phase IV (KMG-IV): sequencing the most valuable type-strain genomes for metagenomic binning, comparative biology and taxonomic classification.</title>
        <authorList>
            <person name="Goeker M."/>
        </authorList>
    </citation>
    <scope>NUCLEOTIDE SEQUENCE [LARGE SCALE GENOMIC DNA]</scope>
    <source>
        <strain evidence="2 3">DSM 14823</strain>
    </source>
</reference>
<dbReference type="EMBL" id="QEKH01000004">
    <property type="protein sequence ID" value="PVY44928.1"/>
    <property type="molecule type" value="Genomic_DNA"/>
</dbReference>
<dbReference type="AlphaFoldDB" id="A0A2U1B8F3"/>
<dbReference type="GO" id="GO:0005886">
    <property type="term" value="C:plasma membrane"/>
    <property type="evidence" value="ECO:0007669"/>
    <property type="project" value="TreeGrafter"/>
</dbReference>
<evidence type="ECO:0000313" key="2">
    <source>
        <dbReference type="EMBL" id="PVY44928.1"/>
    </source>
</evidence>
<dbReference type="InterPro" id="IPR051599">
    <property type="entry name" value="Cell_Envelope_Assoc"/>
</dbReference>
<name>A0A2U1B8F3_9BACT</name>
<dbReference type="GeneID" id="78294242"/>
<dbReference type="PANTHER" id="PTHR30336:SF6">
    <property type="entry name" value="INTEGRAL MEMBRANE PROTEIN"/>
    <property type="match status" value="1"/>
</dbReference>
<dbReference type="Pfam" id="PF02698">
    <property type="entry name" value="DUF218"/>
    <property type="match status" value="1"/>
</dbReference>
<sequence>MKFVGFKTIFKFRKRLMIAAGFCLIAGVLFLWGADRAVAAARGRIFSAPELIPPRDVALVLGTSKQAKYGPNLYFRYRMDAAARLYHAGKVRKLIVSGDNRRRDYNEPEDMRAALIERGVAPEDIYADYAGLRTLDSVIRAKKIFGQTRITVVSQKDHCERALYIARNHGIDAVGFAARDVSLRRFRLKQRWREAFARVLAVVDVKLLHRAPRHLGPPVPIEFQE</sequence>
<dbReference type="CDD" id="cd06259">
    <property type="entry name" value="YdcF-like"/>
    <property type="match status" value="1"/>
</dbReference>
<accession>A0A2U1B8F3</accession>
<proteinExistence type="predicted"/>
<dbReference type="Proteomes" id="UP000245959">
    <property type="component" value="Unassembled WGS sequence"/>
</dbReference>
<protein>
    <submittedName>
        <fullName evidence="2">SanA protein</fullName>
    </submittedName>
</protein>
<dbReference type="RefSeq" id="WP_116882919.1">
    <property type="nucleotide sequence ID" value="NZ_CAJKCJ010000037.1"/>
</dbReference>
<evidence type="ECO:0000259" key="1">
    <source>
        <dbReference type="Pfam" id="PF02698"/>
    </source>
</evidence>
<keyword evidence="3" id="KW-1185">Reference proteome</keyword>
<feature type="domain" description="DUF218" evidence="1">
    <location>
        <begin position="56"/>
        <end position="178"/>
    </location>
</feature>
<gene>
    <name evidence="2" type="ORF">C8D82_10472</name>
</gene>